<keyword evidence="1" id="KW-0732">Signal</keyword>
<evidence type="ECO:0000313" key="5">
    <source>
        <dbReference type="Proteomes" id="UP001141434"/>
    </source>
</evidence>
<dbReference type="OrthoDB" id="10036721at2759"/>
<feature type="signal peptide" evidence="1">
    <location>
        <begin position="1"/>
        <end position="18"/>
    </location>
</feature>
<organism evidence="4 5">
    <name type="scientific">Penicillium alfredii</name>
    <dbReference type="NCBI Taxonomy" id="1506179"/>
    <lineage>
        <taxon>Eukaryota</taxon>
        <taxon>Fungi</taxon>
        <taxon>Dikarya</taxon>
        <taxon>Ascomycota</taxon>
        <taxon>Pezizomycotina</taxon>
        <taxon>Eurotiomycetes</taxon>
        <taxon>Eurotiomycetidae</taxon>
        <taxon>Eurotiales</taxon>
        <taxon>Aspergillaceae</taxon>
        <taxon>Penicillium</taxon>
    </lineage>
</organism>
<keyword evidence="5" id="KW-1185">Reference proteome</keyword>
<dbReference type="Gene3D" id="1.50.10.10">
    <property type="match status" value="1"/>
</dbReference>
<reference evidence="4" key="2">
    <citation type="journal article" date="2023" name="IMA Fungus">
        <title>Comparative genomic study of the Penicillium genus elucidates a diverse pangenome and 15 lateral gene transfer events.</title>
        <authorList>
            <person name="Petersen C."/>
            <person name="Sorensen T."/>
            <person name="Nielsen M.R."/>
            <person name="Sondergaard T.E."/>
            <person name="Sorensen J.L."/>
            <person name="Fitzpatrick D.A."/>
            <person name="Frisvad J.C."/>
            <person name="Nielsen K.L."/>
        </authorList>
    </citation>
    <scope>NUCLEOTIDE SEQUENCE</scope>
    <source>
        <strain evidence="4">IBT 34128</strain>
    </source>
</reference>
<evidence type="ECO:0000256" key="1">
    <source>
        <dbReference type="SAM" id="SignalP"/>
    </source>
</evidence>
<feature type="domain" description="Alpha-L-rhamnosidase six-hairpin glycosidase" evidence="2">
    <location>
        <begin position="231"/>
        <end position="462"/>
    </location>
</feature>
<dbReference type="RefSeq" id="XP_056516553.1">
    <property type="nucleotide sequence ID" value="XM_056651703.1"/>
</dbReference>
<name>A0A9W9GB83_9EURO</name>
<dbReference type="InterPro" id="IPR035398">
    <property type="entry name" value="Bac_rhamnosid_C"/>
</dbReference>
<dbReference type="PANTHER" id="PTHR34987:SF6">
    <property type="entry name" value="ALPHA-L-RHAMNOSIDASE SIX-HAIRPIN GLYCOSIDASE DOMAIN-CONTAINING PROTEIN"/>
    <property type="match status" value="1"/>
</dbReference>
<evidence type="ECO:0008006" key="6">
    <source>
        <dbReference type="Google" id="ProtNLM"/>
    </source>
</evidence>
<evidence type="ECO:0000259" key="2">
    <source>
        <dbReference type="Pfam" id="PF17389"/>
    </source>
</evidence>
<comment type="caution">
    <text evidence="4">The sequence shown here is derived from an EMBL/GenBank/DDBJ whole genome shotgun (WGS) entry which is preliminary data.</text>
</comment>
<dbReference type="GO" id="GO:0003824">
    <property type="term" value="F:catalytic activity"/>
    <property type="evidence" value="ECO:0007669"/>
    <property type="project" value="UniProtKB-ARBA"/>
</dbReference>
<protein>
    <recommendedName>
        <fullName evidence="6">Alpha-L-rhamnosidase six-hairpin glycosidase domain-containing protein</fullName>
    </recommendedName>
</protein>
<gene>
    <name evidence="4" type="ORF">NUU61_001121</name>
</gene>
<dbReference type="InterPro" id="IPR012341">
    <property type="entry name" value="6hp_glycosidase-like_sf"/>
</dbReference>
<feature type="chain" id="PRO_5040723066" description="Alpha-L-rhamnosidase six-hairpin glycosidase domain-containing protein" evidence="1">
    <location>
        <begin position="19"/>
        <end position="658"/>
    </location>
</feature>
<dbReference type="GO" id="GO:0005975">
    <property type="term" value="P:carbohydrate metabolic process"/>
    <property type="evidence" value="ECO:0007669"/>
    <property type="project" value="InterPro"/>
</dbReference>
<dbReference type="InterPro" id="IPR035396">
    <property type="entry name" value="Bac_rhamnosid6H"/>
</dbReference>
<feature type="domain" description="Alpha-L-rhamnosidase C-terminal" evidence="3">
    <location>
        <begin position="560"/>
        <end position="632"/>
    </location>
</feature>
<dbReference type="Gene3D" id="2.60.420.10">
    <property type="entry name" value="Maltose phosphorylase, domain 3"/>
    <property type="match status" value="1"/>
</dbReference>
<dbReference type="Pfam" id="PF17389">
    <property type="entry name" value="Bac_rhamnosid6H"/>
    <property type="match status" value="1"/>
</dbReference>
<proteinExistence type="predicted"/>
<dbReference type="SUPFAM" id="SSF48208">
    <property type="entry name" value="Six-hairpin glycosidases"/>
    <property type="match status" value="1"/>
</dbReference>
<sequence>MYSIVAALLLGGLATASGVPYEDYILAPKSRELLPASVHSVNGSVTNARALIQSAGGTTLNGVSSVTYDFGKNIAGLVSLDVGSASSPSAFLGVTFSESSLFIRHEASDGTSDAGLDSPLWFPVGRGTGHYASEKKHLRGGLRYLTLVSNTTATIPVRHLHVNFTAAPTQDLGRYTGYFHSDDELLNKIWYAGAYTNQLCTIDPTQGNSLVHLGSITSDDDIHLPQTDTWWSNTTIGNGSSIITDGAKRDRLVWPGDMSIALESIAVSTGDLYSVQNTLESLLDLQKSDGRLPYAERPFRDSVSFTYHLHSLIGVSYLYLFSGDRSWLSRHWSQYKRAVRWALLSVDKTGLANITACSDWLRFGMGGHNIEANAILYFVLQDAQKLAEQLNDTSSAESWKRTAAKIKSVANQKLWDNQAGLYRDNETTTLYPQDGNAWAIKANLTLSARQSNTVSSALQSRWGKYGAPAPEVGKTISPFIGGFELQAHYLAGRSETALDLIRLQWGFMLEDSRMTQSTFIEGYSTDGSIHYAPYTNDPRISHAHGWSTGPTSALTFYAAGIQLTGPAGVTWRIAPQPGNLTIVDAGFLTSRGNFSTSFQRSARGGYNQFSFQTPAGTTGEVYLSGASGTLVSRDGKEIKLMAGRASGLHGDAWELHTQ</sequence>
<dbReference type="PANTHER" id="PTHR34987">
    <property type="entry name" value="C, PUTATIVE (AFU_ORTHOLOGUE AFUA_3G02880)-RELATED"/>
    <property type="match status" value="1"/>
</dbReference>
<dbReference type="Pfam" id="PF17390">
    <property type="entry name" value="Bac_rhamnosid_C"/>
    <property type="match status" value="1"/>
</dbReference>
<reference evidence="4" key="1">
    <citation type="submission" date="2022-11" db="EMBL/GenBank/DDBJ databases">
        <authorList>
            <person name="Petersen C."/>
        </authorList>
    </citation>
    <scope>NUCLEOTIDE SEQUENCE</scope>
    <source>
        <strain evidence="4">IBT 34128</strain>
    </source>
</reference>
<dbReference type="InterPro" id="IPR008928">
    <property type="entry name" value="6-hairpin_glycosidase_sf"/>
</dbReference>
<evidence type="ECO:0000259" key="3">
    <source>
        <dbReference type="Pfam" id="PF17390"/>
    </source>
</evidence>
<dbReference type="Proteomes" id="UP001141434">
    <property type="component" value="Unassembled WGS sequence"/>
</dbReference>
<dbReference type="GeneID" id="81390871"/>
<dbReference type="AlphaFoldDB" id="A0A9W9GB83"/>
<accession>A0A9W9GB83</accession>
<evidence type="ECO:0000313" key="4">
    <source>
        <dbReference type="EMBL" id="KAJ5115362.1"/>
    </source>
</evidence>
<dbReference type="EMBL" id="JAPMSZ010000001">
    <property type="protein sequence ID" value="KAJ5115362.1"/>
    <property type="molecule type" value="Genomic_DNA"/>
</dbReference>